<dbReference type="InterPro" id="IPR006143">
    <property type="entry name" value="RND_pump_MFP"/>
</dbReference>
<dbReference type="GO" id="GO:0022857">
    <property type="term" value="F:transmembrane transporter activity"/>
    <property type="evidence" value="ECO:0007669"/>
    <property type="project" value="InterPro"/>
</dbReference>
<dbReference type="InterPro" id="IPR058625">
    <property type="entry name" value="MdtA-like_BSH"/>
</dbReference>
<keyword evidence="4 5" id="KW-0472">Membrane</keyword>
<accession>A0AAI9FTG2</accession>
<gene>
    <name evidence="8" type="ORF">QEG23_000488</name>
</gene>
<sequence length="299" mass="32420">MKNLQPLLLAVARQALTLMFSAIAAFVAWHIYSYYISAPQTRDGKIRADVVALATEVSGRVSEVHVRDNQQVQRGQVLFVLDRDRLANALERADAAVALAAERSRSARREASRYGGLVGVASDQDIAARRTQAEEAAASHRQAIAERDLARLNLESATVRSPVNGTISNFSLRPGTYASAGQPLVSIVDSESYHVAGYFEETKLPRIHPGAPVQVHVMGETATLRGHVIGLAPGIDDRERVTANGTLLANVNPTFTWIRLAQRIPVRVELDEIPEGMAMIAGRTATVTLIEDDSQGRAP</sequence>
<dbReference type="PANTHER" id="PTHR30367">
    <property type="entry name" value="P-HYDROXYBENZOIC ACID EFFLUX PUMP SUBUNIT AAEA-RELATED"/>
    <property type="match status" value="1"/>
</dbReference>
<dbReference type="Pfam" id="PF25963">
    <property type="entry name" value="Beta-barrel_AAEA"/>
    <property type="match status" value="1"/>
</dbReference>
<evidence type="ECO:0000256" key="1">
    <source>
        <dbReference type="ARBA" id="ARBA00009477"/>
    </source>
</evidence>
<dbReference type="Gene3D" id="2.40.30.170">
    <property type="match status" value="1"/>
</dbReference>
<evidence type="ECO:0000256" key="2">
    <source>
        <dbReference type="ARBA" id="ARBA00022692"/>
    </source>
</evidence>
<protein>
    <submittedName>
        <fullName evidence="8">HlyD family secretion protein</fullName>
    </submittedName>
</protein>
<evidence type="ECO:0000259" key="6">
    <source>
        <dbReference type="Pfam" id="PF25917"/>
    </source>
</evidence>
<evidence type="ECO:0000313" key="8">
    <source>
        <dbReference type="EMBL" id="EKT4091015.1"/>
    </source>
</evidence>
<dbReference type="AlphaFoldDB" id="A0AAI9FTG2"/>
<feature type="transmembrane region" description="Helical" evidence="5">
    <location>
        <begin position="7"/>
        <end position="32"/>
    </location>
</feature>
<feature type="domain" description="Multidrug resistance protein MdtA-like barrel-sandwich hybrid" evidence="6">
    <location>
        <begin position="51"/>
        <end position="189"/>
    </location>
</feature>
<proteinExistence type="inferred from homology"/>
<reference evidence="8" key="1">
    <citation type="submission" date="2022-07" db="EMBL/GenBank/DDBJ databases">
        <authorList>
            <consortium name="DAFM: The Division of Animal and Food Microbiology"/>
        </authorList>
    </citation>
    <scope>NUCLEOTIDE SEQUENCE</scope>
    <source>
        <strain evidence="8">19MO01SH01-2</strain>
    </source>
</reference>
<dbReference type="InterPro" id="IPR050393">
    <property type="entry name" value="MFP_Efflux_Pump"/>
</dbReference>
<keyword evidence="2 5" id="KW-0812">Transmembrane</keyword>
<dbReference type="PANTHER" id="PTHR30367:SF12">
    <property type="entry name" value="P-HYDROXYBENZOIC ACID EFFLUX PUMP SUBUNIT AAEA"/>
    <property type="match status" value="1"/>
</dbReference>
<evidence type="ECO:0000256" key="4">
    <source>
        <dbReference type="ARBA" id="ARBA00023136"/>
    </source>
</evidence>
<comment type="similarity">
    <text evidence="1">Belongs to the membrane fusion protein (MFP) (TC 8.A.1) family.</text>
</comment>
<dbReference type="EMBL" id="ABLOJW010000002">
    <property type="protein sequence ID" value="EKT4091015.1"/>
    <property type="molecule type" value="Genomic_DNA"/>
</dbReference>
<dbReference type="Proteomes" id="UP001218208">
    <property type="component" value="Unassembled WGS sequence"/>
</dbReference>
<dbReference type="SUPFAM" id="SSF111369">
    <property type="entry name" value="HlyD-like secretion proteins"/>
    <property type="match status" value="1"/>
</dbReference>
<dbReference type="NCBIfam" id="TIGR01730">
    <property type="entry name" value="RND_mfp"/>
    <property type="match status" value="1"/>
</dbReference>
<dbReference type="Gene3D" id="2.40.50.100">
    <property type="match status" value="1"/>
</dbReference>
<evidence type="ECO:0000256" key="3">
    <source>
        <dbReference type="ARBA" id="ARBA00022989"/>
    </source>
</evidence>
<dbReference type="InterPro" id="IPR058634">
    <property type="entry name" value="AaeA-lik-b-barrel"/>
</dbReference>
<comment type="caution">
    <text evidence="8">The sequence shown here is derived from an EMBL/GenBank/DDBJ whole genome shotgun (WGS) entry which is preliminary data.</text>
</comment>
<organism evidence="8 9">
    <name type="scientific">Stenotrophomonas maltophilia</name>
    <name type="common">Pseudomonas maltophilia</name>
    <name type="synonym">Xanthomonas maltophilia</name>
    <dbReference type="NCBI Taxonomy" id="40324"/>
    <lineage>
        <taxon>Bacteria</taxon>
        <taxon>Pseudomonadati</taxon>
        <taxon>Pseudomonadota</taxon>
        <taxon>Gammaproteobacteria</taxon>
        <taxon>Lysobacterales</taxon>
        <taxon>Lysobacteraceae</taxon>
        <taxon>Stenotrophomonas</taxon>
        <taxon>Stenotrophomonas maltophilia group</taxon>
    </lineage>
</organism>
<dbReference type="GO" id="GO:0016020">
    <property type="term" value="C:membrane"/>
    <property type="evidence" value="ECO:0007669"/>
    <property type="project" value="InterPro"/>
</dbReference>
<evidence type="ECO:0000259" key="7">
    <source>
        <dbReference type="Pfam" id="PF25963"/>
    </source>
</evidence>
<keyword evidence="3 5" id="KW-1133">Transmembrane helix</keyword>
<dbReference type="Pfam" id="PF25917">
    <property type="entry name" value="BSH_RND"/>
    <property type="match status" value="1"/>
</dbReference>
<evidence type="ECO:0000256" key="5">
    <source>
        <dbReference type="SAM" id="Phobius"/>
    </source>
</evidence>
<feature type="domain" description="p-hydroxybenzoic acid efflux pump subunit AaeA-like beta-barrel" evidence="7">
    <location>
        <begin position="192"/>
        <end position="288"/>
    </location>
</feature>
<name>A0AAI9FTG2_STEMA</name>
<evidence type="ECO:0000313" key="9">
    <source>
        <dbReference type="Proteomes" id="UP001218208"/>
    </source>
</evidence>